<feature type="region of interest" description="Disordered" evidence="5">
    <location>
        <begin position="26"/>
        <end position="93"/>
    </location>
</feature>
<dbReference type="Proteomes" id="UP001177023">
    <property type="component" value="Unassembled WGS sequence"/>
</dbReference>
<keyword evidence="7" id="KW-1185">Reference proteome</keyword>
<organism evidence="6 7">
    <name type="scientific">Mesorhabditis spiculigera</name>
    <dbReference type="NCBI Taxonomy" id="96644"/>
    <lineage>
        <taxon>Eukaryota</taxon>
        <taxon>Metazoa</taxon>
        <taxon>Ecdysozoa</taxon>
        <taxon>Nematoda</taxon>
        <taxon>Chromadorea</taxon>
        <taxon>Rhabditida</taxon>
        <taxon>Rhabditina</taxon>
        <taxon>Rhabditomorpha</taxon>
        <taxon>Rhabditoidea</taxon>
        <taxon>Rhabditidae</taxon>
        <taxon>Mesorhabditinae</taxon>
        <taxon>Mesorhabditis</taxon>
    </lineage>
</organism>
<feature type="compositionally biased region" description="Polar residues" evidence="5">
    <location>
        <begin position="391"/>
        <end position="403"/>
    </location>
</feature>
<comment type="subcellular location">
    <subcellularLocation>
        <location evidence="1">Nucleus</location>
    </subcellularLocation>
</comment>
<reference evidence="6" key="1">
    <citation type="submission" date="2023-06" db="EMBL/GenBank/DDBJ databases">
        <authorList>
            <person name="Delattre M."/>
        </authorList>
    </citation>
    <scope>NUCLEOTIDE SEQUENCE</scope>
    <source>
        <strain evidence="6">AF72</strain>
    </source>
</reference>
<dbReference type="GO" id="GO:0005634">
    <property type="term" value="C:nucleus"/>
    <property type="evidence" value="ECO:0007669"/>
    <property type="project" value="UniProtKB-SubCell"/>
</dbReference>
<evidence type="ECO:0000256" key="3">
    <source>
        <dbReference type="ARBA" id="ARBA00023242"/>
    </source>
</evidence>
<evidence type="ECO:0000313" key="6">
    <source>
        <dbReference type="EMBL" id="CAJ0585524.1"/>
    </source>
</evidence>
<name>A0AA36DG18_9BILA</name>
<keyword evidence="2" id="KW-0217">Developmental protein</keyword>
<feature type="region of interest" description="Disordered" evidence="5">
    <location>
        <begin position="148"/>
        <end position="168"/>
    </location>
</feature>
<evidence type="ECO:0000256" key="1">
    <source>
        <dbReference type="ARBA" id="ARBA00004123"/>
    </source>
</evidence>
<feature type="non-terminal residue" evidence="6">
    <location>
        <position position="1"/>
    </location>
</feature>
<dbReference type="AlphaFoldDB" id="A0AA36DG18"/>
<proteinExistence type="inferred from homology"/>
<dbReference type="PANTHER" id="PTHR12972:SF0">
    <property type="entry name" value="PROTEIN DOWNSTREAM NEIGHBOR OF SON"/>
    <property type="match status" value="1"/>
</dbReference>
<evidence type="ECO:0000256" key="4">
    <source>
        <dbReference type="ARBA" id="ARBA00025806"/>
    </source>
</evidence>
<evidence type="ECO:0000256" key="2">
    <source>
        <dbReference type="ARBA" id="ARBA00022473"/>
    </source>
</evidence>
<accession>A0AA36DG18</accession>
<protein>
    <submittedName>
        <fullName evidence="6">Uncharacterized protein</fullName>
    </submittedName>
</protein>
<comment type="caution">
    <text evidence="6">The sequence shown here is derived from an EMBL/GenBank/DDBJ whole genome shotgun (WGS) entry which is preliminary data.</text>
</comment>
<feature type="compositionally biased region" description="Low complexity" evidence="5">
    <location>
        <begin position="53"/>
        <end position="67"/>
    </location>
</feature>
<feature type="region of interest" description="Disordered" evidence="5">
    <location>
        <begin position="391"/>
        <end position="423"/>
    </location>
</feature>
<sequence length="602" mass="67201">MSPPRPSKRKMASPAWKNPREVIYRRSLIGKSRQRLDLDSPSPSTPPVRSLEPSSSAATPVASPANPFLRRSPRKRQRPSTSTTPSKVAPVQKDFVYDDTRALDFDYTDRLRRSMGSKRPALDRPLSYSVGDPIADLFNFDMSNDLTNSRNSTPKAREPEFCHSTSQPVDLRPGTKMRIVSKIPFPWMKGDVKKPCNVPVKIMEPELTYGMKLFRNGEMAFEDLSLPFLEAASMCYIYPDVPGLGFYPRLEALTKTTGKGALLSAEQKEIITAQWEHCFTSLFDAWKRGMCESFYVCGPLFTVLFTTYDSSEDDAHEDANSQSSRMDGKMRAAIVSHTNYSLRHYFKKEGVDFELAKRPSGSKSADVLSPMVEQHVADPFTCSQPPSFDCGNSRTPVKSSNSCLGKPAMSESEDDPDENSPTKAYLDSARARNNGVTPKLARHSSYESLRNVDDRRPNTIIIRSNSSLKKLRDLLIDPDSKRMTCALSGPLAGLPPTLVSVHQFLRAPLIPYRKSSQIIRRTNGDIDYVCEIEGGPILNEHIAATCTFLRIAEMVTPDNKLQIKVFDRNACNGLNIAVASNVEWNELFVEPSGYKWLAGASN</sequence>
<keyword evidence="3" id="KW-0539">Nucleus</keyword>
<feature type="region of interest" description="Disordered" evidence="5">
    <location>
        <begin position="1"/>
        <end position="20"/>
    </location>
</feature>
<evidence type="ECO:0000313" key="7">
    <source>
        <dbReference type="Proteomes" id="UP001177023"/>
    </source>
</evidence>
<dbReference type="InterPro" id="IPR024861">
    <property type="entry name" value="Donson"/>
</dbReference>
<gene>
    <name evidence="6" type="ORF">MSPICULIGERA_LOCUS23542</name>
</gene>
<dbReference type="GO" id="GO:0033260">
    <property type="term" value="P:nuclear DNA replication"/>
    <property type="evidence" value="ECO:0007669"/>
    <property type="project" value="TreeGrafter"/>
</dbReference>
<feature type="compositionally biased region" description="Basic residues" evidence="5">
    <location>
        <begin position="1"/>
        <end position="11"/>
    </location>
</feature>
<evidence type="ECO:0000256" key="5">
    <source>
        <dbReference type="SAM" id="MobiDB-lite"/>
    </source>
</evidence>
<dbReference type="PANTHER" id="PTHR12972">
    <property type="entry name" value="DOWNSTREAM NEIGHBOR OF SON"/>
    <property type="match status" value="1"/>
</dbReference>
<comment type="similarity">
    <text evidence="4">Belongs to the DONSON family.</text>
</comment>
<dbReference type="EMBL" id="CATQJA010002706">
    <property type="protein sequence ID" value="CAJ0585524.1"/>
    <property type="molecule type" value="Genomic_DNA"/>
</dbReference>